<dbReference type="AlphaFoldDB" id="A0A1T3P6W2"/>
<proteinExistence type="predicted"/>
<accession>A0A1T3P6W2</accession>
<comment type="caution">
    <text evidence="1">The sequence shown here is derived from an EMBL/GenBank/DDBJ whole genome shotgun (WGS) entry which is preliminary data.</text>
</comment>
<evidence type="ECO:0000313" key="1">
    <source>
        <dbReference type="EMBL" id="OPC84794.1"/>
    </source>
</evidence>
<organism evidence="1 2">
    <name type="scientific">Embleya scabrispora</name>
    <dbReference type="NCBI Taxonomy" id="159449"/>
    <lineage>
        <taxon>Bacteria</taxon>
        <taxon>Bacillati</taxon>
        <taxon>Actinomycetota</taxon>
        <taxon>Actinomycetes</taxon>
        <taxon>Kitasatosporales</taxon>
        <taxon>Streptomycetaceae</taxon>
        <taxon>Embleya</taxon>
    </lineage>
</organism>
<keyword evidence="2" id="KW-1185">Reference proteome</keyword>
<name>A0A1T3P6W2_9ACTN</name>
<sequence>MYARETSDEAQIRRVEASPRLFCGIAAPRAHLFPRQGECHVDSQVCRSACRIAGIPFRVRCGIFQRMRTGGTDGPGGRLPIGWV</sequence>
<dbReference type="Proteomes" id="UP000190037">
    <property type="component" value="Unassembled WGS sequence"/>
</dbReference>
<evidence type="ECO:0000313" key="2">
    <source>
        <dbReference type="Proteomes" id="UP000190037"/>
    </source>
</evidence>
<gene>
    <name evidence="1" type="ORF">B4N89_04040</name>
</gene>
<dbReference type="EMBL" id="MWQN01000001">
    <property type="protein sequence ID" value="OPC84794.1"/>
    <property type="molecule type" value="Genomic_DNA"/>
</dbReference>
<reference evidence="1 2" key="1">
    <citation type="submission" date="2017-03" db="EMBL/GenBank/DDBJ databases">
        <title>Draft genome sequence of Streptomyces scabrisporus NF3, endophyte isolated from Amphipterygium adstringens.</title>
        <authorList>
            <person name="Vazquez M."/>
            <person name="Ceapa C.D."/>
            <person name="Rodriguez Luna D."/>
            <person name="Sanchez Esquivel S."/>
        </authorList>
    </citation>
    <scope>NUCLEOTIDE SEQUENCE [LARGE SCALE GENOMIC DNA]</scope>
    <source>
        <strain evidence="1 2">NF3</strain>
    </source>
</reference>
<protein>
    <submittedName>
        <fullName evidence="1">Uncharacterized protein</fullName>
    </submittedName>
</protein>